<reference evidence="1 2" key="1">
    <citation type="submission" date="2021-09" db="EMBL/GenBank/DDBJ databases">
        <title>WGS of Mycoplasma sp. Zaradi2 strains.</title>
        <authorList>
            <person name="Spergser J."/>
        </authorList>
    </citation>
    <scope>NUCLEOTIDE SEQUENCE [LARGE SCALE GENOMIC DNA]</scope>
    <source>
        <strain evidence="1 2">1331</strain>
    </source>
</reference>
<name>A0A953ND51_9MOLU</name>
<comment type="caution">
    <text evidence="1">The sequence shown here is derived from an EMBL/GenBank/DDBJ whole genome shotgun (WGS) entry which is preliminary data.</text>
</comment>
<dbReference type="NCBIfam" id="NF045935">
    <property type="entry name" value="MSC_0621_epsi"/>
    <property type="match status" value="1"/>
</dbReference>
<dbReference type="RefSeq" id="WP_223644921.1">
    <property type="nucleotide sequence ID" value="NZ_JAIQBY010000042.1"/>
</dbReference>
<evidence type="ECO:0000313" key="2">
    <source>
        <dbReference type="Proteomes" id="UP000772186"/>
    </source>
</evidence>
<evidence type="ECO:0000313" key="1">
    <source>
        <dbReference type="EMBL" id="MBZ4195666.1"/>
    </source>
</evidence>
<gene>
    <name evidence="1" type="ORF">LAD73_02990</name>
</gene>
<dbReference type="AlphaFoldDB" id="A0A953ND51"/>
<dbReference type="Proteomes" id="UP000772186">
    <property type="component" value="Unassembled WGS sequence"/>
</dbReference>
<proteinExistence type="predicted"/>
<keyword evidence="2" id="KW-1185">Reference proteome</keyword>
<organism evidence="1 2">
    <name type="scientific">Mycoplasma tauri</name>
    <dbReference type="NCBI Taxonomy" id="547987"/>
    <lineage>
        <taxon>Bacteria</taxon>
        <taxon>Bacillati</taxon>
        <taxon>Mycoplasmatota</taxon>
        <taxon>Mollicutes</taxon>
        <taxon>Mycoplasmataceae</taxon>
        <taxon>Mycoplasma</taxon>
    </lineage>
</organism>
<protein>
    <submittedName>
        <fullName evidence="1">Uncharacterized protein</fullName>
    </submittedName>
</protein>
<dbReference type="EMBL" id="JAIQBY010000042">
    <property type="protein sequence ID" value="MBZ4195666.1"/>
    <property type="molecule type" value="Genomic_DNA"/>
</dbReference>
<accession>A0A953ND51</accession>
<sequence>MSTKYFKTTISFIFDKKIMLDNSEVFVYLNDENEWVKVTNNSIFGYEIVLLKIYDHINEKEFYIFAKNSNIIAENDNIYINTTSYLDFYQISKVKKSINENIKILDKKIASLENMQKIGMDLELFLKLKKIKQEQYILRNTHKFNLKKIELDYEN</sequence>